<dbReference type="AlphaFoldDB" id="A0A834I3U0"/>
<dbReference type="Proteomes" id="UP000625711">
    <property type="component" value="Unassembled WGS sequence"/>
</dbReference>
<organism evidence="2 3">
    <name type="scientific">Rhynchophorus ferrugineus</name>
    <name type="common">Red palm weevil</name>
    <name type="synonym">Curculio ferrugineus</name>
    <dbReference type="NCBI Taxonomy" id="354439"/>
    <lineage>
        <taxon>Eukaryota</taxon>
        <taxon>Metazoa</taxon>
        <taxon>Ecdysozoa</taxon>
        <taxon>Arthropoda</taxon>
        <taxon>Hexapoda</taxon>
        <taxon>Insecta</taxon>
        <taxon>Pterygota</taxon>
        <taxon>Neoptera</taxon>
        <taxon>Endopterygota</taxon>
        <taxon>Coleoptera</taxon>
        <taxon>Polyphaga</taxon>
        <taxon>Cucujiformia</taxon>
        <taxon>Curculionidae</taxon>
        <taxon>Dryophthorinae</taxon>
        <taxon>Rhynchophorus</taxon>
    </lineage>
</organism>
<keyword evidence="1" id="KW-0812">Transmembrane</keyword>
<dbReference type="EMBL" id="JAACXV010013969">
    <property type="protein sequence ID" value="KAF7271403.1"/>
    <property type="molecule type" value="Genomic_DNA"/>
</dbReference>
<evidence type="ECO:0000313" key="3">
    <source>
        <dbReference type="Proteomes" id="UP000625711"/>
    </source>
</evidence>
<reference evidence="2" key="1">
    <citation type="submission" date="2020-08" db="EMBL/GenBank/DDBJ databases">
        <title>Genome sequencing and assembly of the red palm weevil Rhynchophorus ferrugineus.</title>
        <authorList>
            <person name="Dias G.B."/>
            <person name="Bergman C.M."/>
            <person name="Manee M."/>
        </authorList>
    </citation>
    <scope>NUCLEOTIDE SEQUENCE</scope>
    <source>
        <strain evidence="2">AA-2017</strain>
        <tissue evidence="2">Whole larva</tissue>
    </source>
</reference>
<keyword evidence="3" id="KW-1185">Reference proteome</keyword>
<sequence length="178" mass="19678">MCCTLSKSSTRNVNDSRQLSRTFPVYPVRGEGPQFSGSKRIHHRRVGRTPDARTVQNAGGTATRNRAPFDLIVFESSGGNHVDSGRVLSVAYAAAKEIESGDCISVKAKAIIGASKVARSRIRARESQTPATPDDRRLFSAATHIQTYTHSRLLSFFLYIVVVFCSQLILHRLFLNNK</sequence>
<protein>
    <submittedName>
        <fullName evidence="2">Uncharacterized protein</fullName>
    </submittedName>
</protein>
<keyword evidence="1" id="KW-1133">Transmembrane helix</keyword>
<keyword evidence="1" id="KW-0472">Membrane</keyword>
<proteinExistence type="predicted"/>
<gene>
    <name evidence="2" type="ORF">GWI33_015758</name>
</gene>
<evidence type="ECO:0000256" key="1">
    <source>
        <dbReference type="SAM" id="Phobius"/>
    </source>
</evidence>
<accession>A0A834I3U0</accession>
<comment type="caution">
    <text evidence="2">The sequence shown here is derived from an EMBL/GenBank/DDBJ whole genome shotgun (WGS) entry which is preliminary data.</text>
</comment>
<feature type="transmembrane region" description="Helical" evidence="1">
    <location>
        <begin position="156"/>
        <end position="175"/>
    </location>
</feature>
<name>A0A834I3U0_RHYFE</name>
<evidence type="ECO:0000313" key="2">
    <source>
        <dbReference type="EMBL" id="KAF7271403.1"/>
    </source>
</evidence>